<dbReference type="Gene3D" id="3.30.710.10">
    <property type="entry name" value="Potassium Channel Kv1.1, Chain A"/>
    <property type="match status" value="2"/>
</dbReference>
<dbReference type="EMBL" id="CAKOGP040001792">
    <property type="protein sequence ID" value="CAJ1951822.1"/>
    <property type="molecule type" value="Genomic_DNA"/>
</dbReference>
<dbReference type="InterPro" id="IPR000210">
    <property type="entry name" value="BTB/POZ_dom"/>
</dbReference>
<evidence type="ECO:0000256" key="1">
    <source>
        <dbReference type="SAM" id="MobiDB-lite"/>
    </source>
</evidence>
<feature type="compositionally biased region" description="Polar residues" evidence="1">
    <location>
        <begin position="424"/>
        <end position="438"/>
    </location>
</feature>
<name>A0AAD2JHN6_9STRA</name>
<evidence type="ECO:0000259" key="2">
    <source>
        <dbReference type="PROSITE" id="PS50097"/>
    </source>
</evidence>
<feature type="region of interest" description="Disordered" evidence="1">
    <location>
        <begin position="85"/>
        <end position="104"/>
    </location>
</feature>
<dbReference type="PROSITE" id="PS50097">
    <property type="entry name" value="BTB"/>
    <property type="match status" value="2"/>
</dbReference>
<reference evidence="3" key="1">
    <citation type="submission" date="2023-08" db="EMBL/GenBank/DDBJ databases">
        <authorList>
            <person name="Audoor S."/>
            <person name="Bilcke G."/>
        </authorList>
    </citation>
    <scope>NUCLEOTIDE SEQUENCE</scope>
</reference>
<gene>
    <name evidence="3" type="ORF">CYCCA115_LOCUS13255</name>
</gene>
<feature type="region of interest" description="Disordered" evidence="1">
    <location>
        <begin position="678"/>
        <end position="705"/>
    </location>
</feature>
<feature type="compositionally biased region" description="Polar residues" evidence="1">
    <location>
        <begin position="459"/>
        <end position="477"/>
    </location>
</feature>
<feature type="compositionally biased region" description="Polar residues" evidence="1">
    <location>
        <begin position="394"/>
        <end position="413"/>
    </location>
</feature>
<feature type="compositionally biased region" description="Polar residues" evidence="1">
    <location>
        <begin position="1474"/>
        <end position="1489"/>
    </location>
</feature>
<protein>
    <recommendedName>
        <fullName evidence="2">BTB domain-containing protein</fullName>
    </recommendedName>
</protein>
<feature type="region of interest" description="Disordered" evidence="1">
    <location>
        <begin position="154"/>
        <end position="193"/>
    </location>
</feature>
<dbReference type="Proteomes" id="UP001295423">
    <property type="component" value="Unassembled WGS sequence"/>
</dbReference>
<dbReference type="SUPFAM" id="SSF54695">
    <property type="entry name" value="POZ domain"/>
    <property type="match status" value="1"/>
</dbReference>
<feature type="region of interest" description="Disordered" evidence="1">
    <location>
        <begin position="281"/>
        <end position="354"/>
    </location>
</feature>
<dbReference type="InterPro" id="IPR011333">
    <property type="entry name" value="SKP1/BTB/POZ_sf"/>
</dbReference>
<feature type="domain" description="BTB" evidence="2">
    <location>
        <begin position="1084"/>
        <end position="1156"/>
    </location>
</feature>
<dbReference type="Pfam" id="PF00651">
    <property type="entry name" value="BTB"/>
    <property type="match status" value="1"/>
</dbReference>
<feature type="region of interest" description="Disordered" evidence="1">
    <location>
        <begin position="394"/>
        <end position="502"/>
    </location>
</feature>
<feature type="compositionally biased region" description="Basic and acidic residues" evidence="1">
    <location>
        <begin position="615"/>
        <end position="624"/>
    </location>
</feature>
<evidence type="ECO:0000313" key="4">
    <source>
        <dbReference type="Proteomes" id="UP001295423"/>
    </source>
</evidence>
<organism evidence="3 4">
    <name type="scientific">Cylindrotheca closterium</name>
    <dbReference type="NCBI Taxonomy" id="2856"/>
    <lineage>
        <taxon>Eukaryota</taxon>
        <taxon>Sar</taxon>
        <taxon>Stramenopiles</taxon>
        <taxon>Ochrophyta</taxon>
        <taxon>Bacillariophyta</taxon>
        <taxon>Bacillariophyceae</taxon>
        <taxon>Bacillariophycidae</taxon>
        <taxon>Bacillariales</taxon>
        <taxon>Bacillariaceae</taxon>
        <taxon>Cylindrotheca</taxon>
    </lineage>
</organism>
<feature type="compositionally biased region" description="Polar residues" evidence="1">
    <location>
        <begin position="321"/>
        <end position="331"/>
    </location>
</feature>
<feature type="region of interest" description="Disordered" evidence="1">
    <location>
        <begin position="214"/>
        <end position="239"/>
    </location>
</feature>
<dbReference type="SMART" id="SM00225">
    <property type="entry name" value="BTB"/>
    <property type="match status" value="2"/>
</dbReference>
<accession>A0AAD2JHN6</accession>
<keyword evidence="4" id="KW-1185">Reference proteome</keyword>
<sequence>MAEIFQEDLERQTRESLHSFLPMDDPYETSFGDAERHDHHLVIRQHPSRIPDTEMDVIMSPRISRSRSRLHQSYSKRQNLIKRGRALIHRGRGSKQEEESTDMISSVMSNSFSIDDGSYKDDLRRSILEEEASRENSKPHNCREGKYRKLKRELEQDEKASGGTSSLSTNNGGDSGDRSRTGLGHPPLHEKTERGVIQTASVSASHTISPIVTVHDASHSNMNADKLSSSRTRIQAPAASIKRNETKINVGEQQSVSSDDARQRTEERVLYLKQWLKDRDAQNDVATEPEVVPSAESSKKKETSVNTPPLSVTKPTAKVSPKQNKQISSVDRTPPPRTVTNPTAKVSMKQNQQISSVVRTPEAAGNIGISSGFPFPHDADITLESASCNVSELTTTISSKEQRESSGLSSKASTPVPPNRKKQPMTNTEPTKPNSLELTKSLDDMNQMLPPGPRGSNLPIEQQRGSKASPKTISTVSSEERNYLSSSRRKSEPLQSLLDSDSQEDFSIDRLQALDVFEYVEEKMSYPLDEPPTSKGSMPVARTYSKMSTLLSHTSSANSDGIRTIAQESRDEPPIDARSIACPDNESNESPAEPSCKVMRADDHQSSIHSARPYAKSEKGKIDGDMPMDTNTRVSGHEPRIQPITPISKTENEVVVEIKPPESDQVILHVSSSLTDSIQGRKFSPSRATSKMLSIPHGNKSTPSLRKSKRAFITPDGDASVDMSVSYKDEASFDYSKESVKKTDERIWRMDPIDSLADFILQIRDKGNGKSSTYHVHKHRLACGRRKSAHLDSLFKQHSTSSAHFLFCSKSCDVFPSVLDFMYCDDSELGFTTTSVVVYRWIGYELKIKALVAATTRFIHEDMQVSNMTSYVSDMENYGNLGMRKIMAEKCASKIEHISELDSLWILMDPDLFRDTVSCTLIDRTKTSQHLSILIAEYTALHKHEMSKAMFGNLTSSTILPKIAREAALPLLEICFSYGSPVEFEGLQKRCALTMATYWKITNENDRQRLFALLRNLPSSFSVDFLEKVNTGRTTLLLGQEHQNLEGDREGVNENEIEKDDTFSMGQDETEVIGWQLDPDLSYSDWVIRVKSGAKSSSDAYYVHKHVLAVGDHKSTFFASVFSSNRNQSITRGSTAVSLDQDAAQVFPRMLNFIYSKGKMLEICTQTIVPLRFLARTFQIYSLNQKIIEFVERDLCVDNVPQYLENADSFNDKGITAMVIDFVAANIEDIDIDSELLNVLEPSIFRRIISSEAIDNAASESYHVPILIAKYFFIHELDESLLEEIICTYDMDQLDCLNALKLLQIICRLEKKESYFFMTLRDKCTEVLTESWDDFRASFRDEVFAIMLTLDTETVAEIFDKVENRCYQNVEMAEQRLLPVEAVTATLEIPSEVLDFELSQERKGGSVIMPPSSKAAQFINQGQPIEAENRQPEPADGRLIAPVESMASAPSEEMRVSAMASAPSGHSEDIRVNTMASSPSKELGTSTMASAPPKEIVVQQHTMEHTTAPESCQIFSCGFIAAE</sequence>
<feature type="region of interest" description="Disordered" evidence="1">
    <location>
        <begin position="1459"/>
        <end position="1490"/>
    </location>
</feature>
<feature type="compositionally biased region" description="Low complexity" evidence="1">
    <location>
        <begin position="161"/>
        <end position="172"/>
    </location>
</feature>
<feature type="compositionally biased region" description="Polar residues" evidence="1">
    <location>
        <begin position="304"/>
        <end position="314"/>
    </location>
</feature>
<evidence type="ECO:0000313" key="3">
    <source>
        <dbReference type="EMBL" id="CAJ1951822.1"/>
    </source>
</evidence>
<feature type="compositionally biased region" description="Polar residues" evidence="1">
    <location>
        <begin position="219"/>
        <end position="233"/>
    </location>
</feature>
<feature type="domain" description="BTB" evidence="2">
    <location>
        <begin position="757"/>
        <end position="831"/>
    </location>
</feature>
<dbReference type="CDD" id="cd18186">
    <property type="entry name" value="BTB_POZ_ZBTB_KLHL-like"/>
    <property type="match status" value="2"/>
</dbReference>
<feature type="region of interest" description="Disordered" evidence="1">
    <location>
        <begin position="553"/>
        <end position="627"/>
    </location>
</feature>
<comment type="caution">
    <text evidence="3">The sequence shown here is derived from an EMBL/GenBank/DDBJ whole genome shotgun (WGS) entry which is preliminary data.</text>
</comment>
<proteinExistence type="predicted"/>